<evidence type="ECO:0000256" key="1">
    <source>
        <dbReference type="SAM" id="MobiDB-lite"/>
    </source>
</evidence>
<organism evidence="2 3">
    <name type="scientific">Sporothrix curviconia</name>
    <dbReference type="NCBI Taxonomy" id="1260050"/>
    <lineage>
        <taxon>Eukaryota</taxon>
        <taxon>Fungi</taxon>
        <taxon>Dikarya</taxon>
        <taxon>Ascomycota</taxon>
        <taxon>Pezizomycotina</taxon>
        <taxon>Sordariomycetes</taxon>
        <taxon>Sordariomycetidae</taxon>
        <taxon>Ophiostomatales</taxon>
        <taxon>Ophiostomataceae</taxon>
        <taxon>Sporothrix</taxon>
    </lineage>
</organism>
<sequence>MTPPCYTFPAAELQERVQLDVHGRQRKMLPGSAVSAAVAGKQTADDKGERPRHLGINLARDCTLLSSMVQYSCAVMHPEMRDSPMPGPAWKLHGGDNGVGGDREGQPDWRRGRLKWQHGTRAGFGKRSKGAVDVGVRARVNSSRAVSKARGMTHA</sequence>
<gene>
    <name evidence="2" type="ORF">SCUCBS95973_003241</name>
</gene>
<dbReference type="Proteomes" id="UP001642405">
    <property type="component" value="Unassembled WGS sequence"/>
</dbReference>
<proteinExistence type="predicted"/>
<evidence type="ECO:0000313" key="3">
    <source>
        <dbReference type="Proteomes" id="UP001642405"/>
    </source>
</evidence>
<name>A0ABP0BDM2_9PEZI</name>
<protein>
    <submittedName>
        <fullName evidence="2">Uncharacterized protein</fullName>
    </submittedName>
</protein>
<evidence type="ECO:0000313" key="2">
    <source>
        <dbReference type="EMBL" id="CAK7217722.1"/>
    </source>
</evidence>
<reference evidence="2 3" key="1">
    <citation type="submission" date="2024-01" db="EMBL/GenBank/DDBJ databases">
        <authorList>
            <person name="Allen C."/>
            <person name="Tagirdzhanova G."/>
        </authorList>
    </citation>
    <scope>NUCLEOTIDE SEQUENCE [LARGE SCALE GENOMIC DNA]</scope>
</reference>
<dbReference type="InterPro" id="IPR024645">
    <property type="entry name" value="Mitochondr_Som1"/>
</dbReference>
<dbReference type="Pfam" id="PF11093">
    <property type="entry name" value="Mitochondr_Som1"/>
    <property type="match status" value="1"/>
</dbReference>
<comment type="caution">
    <text evidence="2">The sequence shown here is derived from an EMBL/GenBank/DDBJ whole genome shotgun (WGS) entry which is preliminary data.</text>
</comment>
<feature type="region of interest" description="Disordered" evidence="1">
    <location>
        <begin position="85"/>
        <end position="109"/>
    </location>
</feature>
<keyword evidence="3" id="KW-1185">Reference proteome</keyword>
<dbReference type="EMBL" id="CAWUHB010000014">
    <property type="protein sequence ID" value="CAK7217722.1"/>
    <property type="molecule type" value="Genomic_DNA"/>
</dbReference>
<accession>A0ABP0BDM2</accession>